<keyword evidence="12" id="KW-1185">Reference proteome</keyword>
<evidence type="ECO:0000256" key="2">
    <source>
        <dbReference type="ARBA" id="ARBA00022448"/>
    </source>
</evidence>
<sequence>MPIIGSPGMPELIIVAIIALLLFGKRLPEVARSLGKGIVEFKKGVSGIEDEVTDTTRSKPNRSERAEAKESLDDVKAPKFEPPAEEPQVETELETKEA</sequence>
<keyword evidence="7 9" id="KW-0811">Translocation</keyword>
<dbReference type="InterPro" id="IPR006312">
    <property type="entry name" value="TatA/E"/>
</dbReference>
<dbReference type="PANTHER" id="PTHR42982">
    <property type="entry name" value="SEC-INDEPENDENT PROTEIN TRANSLOCASE PROTEIN TATA"/>
    <property type="match status" value="1"/>
</dbReference>
<keyword evidence="8 9" id="KW-0472">Membrane</keyword>
<comment type="function">
    <text evidence="9">Part of the twin-arginine translocation (Tat) system that transports large folded proteins containing a characteristic twin-arginine motif in their signal peptide across membranes. TatA could form the protein-conducting channel of the Tat system.</text>
</comment>
<dbReference type="Pfam" id="PF02416">
    <property type="entry name" value="TatA_B_E"/>
    <property type="match status" value="1"/>
</dbReference>
<feature type="compositionally biased region" description="Basic and acidic residues" evidence="10">
    <location>
        <begin position="54"/>
        <end position="79"/>
    </location>
</feature>
<protein>
    <recommendedName>
        <fullName evidence="9">Sec-independent protein translocase protein TatA</fullName>
    </recommendedName>
</protein>
<dbReference type="InterPro" id="IPR003369">
    <property type="entry name" value="TatA/B/E"/>
</dbReference>
<keyword evidence="6 9" id="KW-1133">Transmembrane helix</keyword>
<comment type="subcellular location">
    <subcellularLocation>
        <location evidence="1 9">Cell membrane</location>
        <topology evidence="1 9">Single-pass membrane protein</topology>
    </subcellularLocation>
</comment>
<dbReference type="GO" id="GO:0008320">
    <property type="term" value="F:protein transmembrane transporter activity"/>
    <property type="evidence" value="ECO:0007669"/>
    <property type="project" value="UniProtKB-UniRule"/>
</dbReference>
<comment type="similarity">
    <text evidence="9">Belongs to the TatA/E family.</text>
</comment>
<dbReference type="EMBL" id="CP036281">
    <property type="protein sequence ID" value="QDU81259.1"/>
    <property type="molecule type" value="Genomic_DNA"/>
</dbReference>
<evidence type="ECO:0000313" key="11">
    <source>
        <dbReference type="EMBL" id="QDU81259.1"/>
    </source>
</evidence>
<evidence type="ECO:0000256" key="7">
    <source>
        <dbReference type="ARBA" id="ARBA00023010"/>
    </source>
</evidence>
<evidence type="ECO:0000313" key="12">
    <source>
        <dbReference type="Proteomes" id="UP000317178"/>
    </source>
</evidence>
<feature type="compositionally biased region" description="Acidic residues" evidence="10">
    <location>
        <begin position="83"/>
        <end position="92"/>
    </location>
</feature>
<evidence type="ECO:0000256" key="3">
    <source>
        <dbReference type="ARBA" id="ARBA00022475"/>
    </source>
</evidence>
<keyword evidence="4 9" id="KW-0812">Transmembrane</keyword>
<name>A0A518CPW8_9PLAN</name>
<organism evidence="11 12">
    <name type="scientific">Polystyrenella longa</name>
    <dbReference type="NCBI Taxonomy" id="2528007"/>
    <lineage>
        <taxon>Bacteria</taxon>
        <taxon>Pseudomonadati</taxon>
        <taxon>Planctomycetota</taxon>
        <taxon>Planctomycetia</taxon>
        <taxon>Planctomycetales</taxon>
        <taxon>Planctomycetaceae</taxon>
        <taxon>Polystyrenella</taxon>
    </lineage>
</organism>
<evidence type="ECO:0000256" key="9">
    <source>
        <dbReference type="HAMAP-Rule" id="MF_00236"/>
    </source>
</evidence>
<dbReference type="HAMAP" id="MF_00236">
    <property type="entry name" value="TatA_E"/>
    <property type="match status" value="1"/>
</dbReference>
<dbReference type="PANTHER" id="PTHR42982:SF1">
    <property type="entry name" value="SEC-INDEPENDENT PROTEIN TRANSLOCASE PROTEIN TATA"/>
    <property type="match status" value="1"/>
</dbReference>
<evidence type="ECO:0000256" key="8">
    <source>
        <dbReference type="ARBA" id="ARBA00023136"/>
    </source>
</evidence>
<evidence type="ECO:0000256" key="10">
    <source>
        <dbReference type="SAM" id="MobiDB-lite"/>
    </source>
</evidence>
<dbReference type="NCBIfam" id="TIGR01411">
    <property type="entry name" value="tatAE"/>
    <property type="match status" value="1"/>
</dbReference>
<reference evidence="11 12" key="1">
    <citation type="submission" date="2019-02" db="EMBL/GenBank/DDBJ databases">
        <title>Deep-cultivation of Planctomycetes and their phenomic and genomic characterization uncovers novel biology.</title>
        <authorList>
            <person name="Wiegand S."/>
            <person name="Jogler M."/>
            <person name="Boedeker C."/>
            <person name="Pinto D."/>
            <person name="Vollmers J."/>
            <person name="Rivas-Marin E."/>
            <person name="Kohn T."/>
            <person name="Peeters S.H."/>
            <person name="Heuer A."/>
            <person name="Rast P."/>
            <person name="Oberbeckmann S."/>
            <person name="Bunk B."/>
            <person name="Jeske O."/>
            <person name="Meyerdierks A."/>
            <person name="Storesund J.E."/>
            <person name="Kallscheuer N."/>
            <person name="Luecker S."/>
            <person name="Lage O.M."/>
            <person name="Pohl T."/>
            <person name="Merkel B.J."/>
            <person name="Hornburger P."/>
            <person name="Mueller R.-W."/>
            <person name="Bruemmer F."/>
            <person name="Labrenz M."/>
            <person name="Spormann A.M."/>
            <person name="Op den Camp H."/>
            <person name="Overmann J."/>
            <person name="Amann R."/>
            <person name="Jetten M.S.M."/>
            <person name="Mascher T."/>
            <person name="Medema M.H."/>
            <person name="Devos D.P."/>
            <person name="Kaster A.-K."/>
            <person name="Ovreas L."/>
            <person name="Rohde M."/>
            <person name="Galperin M.Y."/>
            <person name="Jogler C."/>
        </authorList>
    </citation>
    <scope>NUCLEOTIDE SEQUENCE [LARGE SCALE GENOMIC DNA]</scope>
    <source>
        <strain evidence="11 12">Pla110</strain>
    </source>
</reference>
<dbReference type="Gene3D" id="1.20.5.3310">
    <property type="match status" value="1"/>
</dbReference>
<dbReference type="GO" id="GO:0033281">
    <property type="term" value="C:TAT protein transport complex"/>
    <property type="evidence" value="ECO:0007669"/>
    <property type="project" value="UniProtKB-UniRule"/>
</dbReference>
<keyword evidence="3 9" id="KW-1003">Cell membrane</keyword>
<evidence type="ECO:0000256" key="4">
    <source>
        <dbReference type="ARBA" id="ARBA00022692"/>
    </source>
</evidence>
<evidence type="ECO:0000256" key="5">
    <source>
        <dbReference type="ARBA" id="ARBA00022927"/>
    </source>
</evidence>
<comment type="subunit">
    <text evidence="9">Forms a complex with TatC.</text>
</comment>
<dbReference type="KEGG" id="plon:Pla110_29990"/>
<keyword evidence="2 9" id="KW-0813">Transport</keyword>
<evidence type="ECO:0000256" key="6">
    <source>
        <dbReference type="ARBA" id="ARBA00022989"/>
    </source>
</evidence>
<evidence type="ECO:0000256" key="1">
    <source>
        <dbReference type="ARBA" id="ARBA00004162"/>
    </source>
</evidence>
<dbReference type="GO" id="GO:0043953">
    <property type="term" value="P:protein transport by the Tat complex"/>
    <property type="evidence" value="ECO:0007669"/>
    <property type="project" value="UniProtKB-UniRule"/>
</dbReference>
<dbReference type="AlphaFoldDB" id="A0A518CPW8"/>
<proteinExistence type="inferred from homology"/>
<keyword evidence="5 9" id="KW-0653">Protein transport</keyword>
<gene>
    <name evidence="9" type="primary">tatA</name>
    <name evidence="11" type="ORF">Pla110_29990</name>
</gene>
<feature type="region of interest" description="Disordered" evidence="10">
    <location>
        <begin position="49"/>
        <end position="98"/>
    </location>
</feature>
<accession>A0A518CPW8</accession>
<dbReference type="Proteomes" id="UP000317178">
    <property type="component" value="Chromosome"/>
</dbReference>
<dbReference type="RefSeq" id="WP_231742465.1">
    <property type="nucleotide sequence ID" value="NZ_CP036281.1"/>
</dbReference>